<evidence type="ECO:0000259" key="2">
    <source>
        <dbReference type="Pfam" id="PF00248"/>
    </source>
</evidence>
<gene>
    <name evidence="3" type="ORF">METZ01_LOCUS95666</name>
</gene>
<dbReference type="GO" id="GO:0016491">
    <property type="term" value="F:oxidoreductase activity"/>
    <property type="evidence" value="ECO:0007669"/>
    <property type="project" value="UniProtKB-KW"/>
</dbReference>
<dbReference type="Gene3D" id="3.20.20.100">
    <property type="entry name" value="NADP-dependent oxidoreductase domain"/>
    <property type="match status" value="1"/>
</dbReference>
<dbReference type="InterPro" id="IPR020471">
    <property type="entry name" value="AKR"/>
</dbReference>
<proteinExistence type="predicted"/>
<evidence type="ECO:0000256" key="1">
    <source>
        <dbReference type="ARBA" id="ARBA00023002"/>
    </source>
</evidence>
<dbReference type="InterPro" id="IPR036812">
    <property type="entry name" value="NAD(P)_OxRdtase_dom_sf"/>
</dbReference>
<feature type="domain" description="NADP-dependent oxidoreductase" evidence="2">
    <location>
        <begin position="15"/>
        <end position="307"/>
    </location>
</feature>
<dbReference type="FunFam" id="3.20.20.100:FF:000004">
    <property type="entry name" value="Oxidoreductase, aldo/keto reductase"/>
    <property type="match status" value="1"/>
</dbReference>
<name>A0A381VR96_9ZZZZ</name>
<dbReference type="InterPro" id="IPR050523">
    <property type="entry name" value="AKR_Detox_Biosynth"/>
</dbReference>
<dbReference type="Pfam" id="PF00248">
    <property type="entry name" value="Aldo_ket_red"/>
    <property type="match status" value="1"/>
</dbReference>
<dbReference type="GO" id="GO:0005829">
    <property type="term" value="C:cytosol"/>
    <property type="evidence" value="ECO:0007669"/>
    <property type="project" value="TreeGrafter"/>
</dbReference>
<keyword evidence="1" id="KW-0560">Oxidoreductase</keyword>
<dbReference type="AlphaFoldDB" id="A0A381VR96"/>
<reference evidence="3" key="1">
    <citation type="submission" date="2018-05" db="EMBL/GenBank/DDBJ databases">
        <authorList>
            <person name="Lanie J.A."/>
            <person name="Ng W.-L."/>
            <person name="Kazmierczak K.M."/>
            <person name="Andrzejewski T.M."/>
            <person name="Davidsen T.M."/>
            <person name="Wayne K.J."/>
            <person name="Tettelin H."/>
            <person name="Glass J.I."/>
            <person name="Rusch D."/>
            <person name="Podicherti R."/>
            <person name="Tsui H.-C.T."/>
            <person name="Winkler M.E."/>
        </authorList>
    </citation>
    <scope>NUCLEOTIDE SEQUENCE</scope>
</reference>
<dbReference type="PANTHER" id="PTHR43364">
    <property type="entry name" value="NADH-SPECIFIC METHYLGLYOXAL REDUCTASE-RELATED"/>
    <property type="match status" value="1"/>
</dbReference>
<dbReference type="PANTHER" id="PTHR43364:SF4">
    <property type="entry name" value="NAD(P)-LINKED OXIDOREDUCTASE SUPERFAMILY PROTEIN"/>
    <property type="match status" value="1"/>
</dbReference>
<protein>
    <recommendedName>
        <fullName evidence="2">NADP-dependent oxidoreductase domain-containing protein</fullName>
    </recommendedName>
</protein>
<organism evidence="3">
    <name type="scientific">marine metagenome</name>
    <dbReference type="NCBI Taxonomy" id="408172"/>
    <lineage>
        <taxon>unclassified sequences</taxon>
        <taxon>metagenomes</taxon>
        <taxon>ecological metagenomes</taxon>
    </lineage>
</organism>
<accession>A0A381VR96</accession>
<dbReference type="PRINTS" id="PR00069">
    <property type="entry name" value="ALDKETRDTASE"/>
</dbReference>
<evidence type="ECO:0000313" key="3">
    <source>
        <dbReference type="EMBL" id="SVA42812.1"/>
    </source>
</evidence>
<dbReference type="EMBL" id="UINC01009549">
    <property type="protein sequence ID" value="SVA42812.1"/>
    <property type="molecule type" value="Genomic_DNA"/>
</dbReference>
<sequence length="308" mass="34379">MKYRKLGSSGLEVSEIGLGTNNFGPRLDFESSDRVISQCIDSGINLIDTSNSYGATVSEEYIGRSLTGRRDSVVLATKVSSRMSEGPNQAGNSRIHIMDQIEGSLSRLQTDYIDLYQIHWWDDDTPIEETLRVLDDLVRDGKLRYFGCSNFSSWQVCEAVWTSRSVGISSFVSVQPHYSMMERSIESELLPFCQKYGVGVLPYYPLANGFLTGKYRRGEDIPEGTRLGVNDRGMFTEENFDLIEKLDSFSSKRDKTVLDLAFAWLLARGEISSVIAGATSPEQVVSNAATAEFTLTNEEYDEVTSILI</sequence>
<dbReference type="InterPro" id="IPR023210">
    <property type="entry name" value="NADP_OxRdtase_dom"/>
</dbReference>
<dbReference type="SUPFAM" id="SSF51430">
    <property type="entry name" value="NAD(P)-linked oxidoreductase"/>
    <property type="match status" value="1"/>
</dbReference>